<evidence type="ECO:0000256" key="1">
    <source>
        <dbReference type="ARBA" id="ARBA00010790"/>
    </source>
</evidence>
<evidence type="ECO:0000256" key="2">
    <source>
        <dbReference type="SAM" id="SignalP"/>
    </source>
</evidence>
<dbReference type="InterPro" id="IPR000172">
    <property type="entry name" value="GMC_OxRdtase_N"/>
</dbReference>
<dbReference type="PANTHER" id="PTHR11552">
    <property type="entry name" value="GLUCOSE-METHANOL-CHOLINE GMC OXIDOREDUCTASE"/>
    <property type="match status" value="1"/>
</dbReference>
<name>A0AAE8SWW3_9PEZI</name>
<dbReference type="Pfam" id="PF00732">
    <property type="entry name" value="GMC_oxred_N"/>
    <property type="match status" value="1"/>
</dbReference>
<proteinExistence type="inferred from homology"/>
<dbReference type="InterPro" id="IPR012132">
    <property type="entry name" value="GMC_OxRdtase"/>
</dbReference>
<keyword evidence="2" id="KW-0732">Signal</keyword>
<dbReference type="SUPFAM" id="SSF54373">
    <property type="entry name" value="FAD-linked reductases, C-terminal domain"/>
    <property type="match status" value="1"/>
</dbReference>
<dbReference type="InterPro" id="IPR007867">
    <property type="entry name" value="GMC_OxRtase_C"/>
</dbReference>
<dbReference type="Proteomes" id="UP001187682">
    <property type="component" value="Unassembled WGS sequence"/>
</dbReference>
<sequence length="631" mass="67512">MAFLSTLSIKSAALLLLCLPQSISCGGTSPADEHYDYIVVGSGPGGGPLASKLARAGHSVLIVEAGDDQSANYNSEIPALFPFAYVDTSLRWDYFVRNYDDETRTLKNNHLTWLKTDGTYYVGNDPPAGAELLGLYYPRGGTLGGSSAINAMGAVLPSDSDWQNIADITGDNTWNPTHMRELFKNIEQNHYVAPGTPGHGFNGYFHTNSAPQSVWAGYDDLLDVLGAFSEDLGGDANDTLQAVLRDVNALSPSRDQAEGLFGQTFHQDTQPRRFSSRDYVLATAASYPLTIKLNTLATKLIFKNATKKVIGVEYLEGQSVYSADPRHDSTQTGTPGKVYADKEVIISAGVFNSPQLLKLSGIGPQAELAAHGIPVRVNLPGVGANMQDNHEVPIVGSAATDFGGPAPDPNAPACSYGAPRRPMHPPVNSIMKKTSAAALNERDMYSTGGTFAIRGFWPPTDSVPFDPPNTFALSTVKIHPRSKSGTVLLRSADPRDVPEINFHLFDTPDAALDVEAYLETVKWARRVFAAVPAPIGPLSPAEPPCTGGTPAADGTCDDDDDREWVKNQIFGHHATSTCAIGPVLDSKFRVKGVKGLRVVDASAFPRTPGPFPVLPTFLLSEKAAESILEDA</sequence>
<evidence type="ECO:0000313" key="5">
    <source>
        <dbReference type="EMBL" id="SPO04123.1"/>
    </source>
</evidence>
<dbReference type="Pfam" id="PF05199">
    <property type="entry name" value="GMC_oxred_C"/>
    <property type="match status" value="1"/>
</dbReference>
<dbReference type="GO" id="GO:0050660">
    <property type="term" value="F:flavin adenine dinucleotide binding"/>
    <property type="evidence" value="ECO:0007669"/>
    <property type="project" value="InterPro"/>
</dbReference>
<feature type="signal peptide" evidence="2">
    <location>
        <begin position="1"/>
        <end position="25"/>
    </location>
</feature>
<feature type="domain" description="Glucose-methanol-choline oxidoreductase N-terminal" evidence="3">
    <location>
        <begin position="136"/>
        <end position="389"/>
    </location>
</feature>
<dbReference type="Gene3D" id="3.50.50.60">
    <property type="entry name" value="FAD/NAD(P)-binding domain"/>
    <property type="match status" value="2"/>
</dbReference>
<accession>A0AAE8SWW3</accession>
<feature type="domain" description="Glucose-methanol-choline oxidoreductase C-terminal" evidence="4">
    <location>
        <begin position="480"/>
        <end position="619"/>
    </location>
</feature>
<comment type="similarity">
    <text evidence="1">Belongs to the GMC oxidoreductase family.</text>
</comment>
<evidence type="ECO:0000259" key="3">
    <source>
        <dbReference type="Pfam" id="PF00732"/>
    </source>
</evidence>
<keyword evidence="6" id="KW-1185">Reference proteome</keyword>
<dbReference type="GO" id="GO:0016614">
    <property type="term" value="F:oxidoreductase activity, acting on CH-OH group of donors"/>
    <property type="evidence" value="ECO:0007669"/>
    <property type="project" value="InterPro"/>
</dbReference>
<dbReference type="PANTHER" id="PTHR11552:SF80">
    <property type="entry name" value="GMC OXIDOREDUCTASE"/>
    <property type="match status" value="1"/>
</dbReference>
<evidence type="ECO:0000313" key="6">
    <source>
        <dbReference type="Proteomes" id="UP001187682"/>
    </source>
</evidence>
<gene>
    <name evidence="5" type="ORF">DNG_06806</name>
</gene>
<dbReference type="PIRSF" id="PIRSF000137">
    <property type="entry name" value="Alcohol_oxidase"/>
    <property type="match status" value="1"/>
</dbReference>
<dbReference type="EMBL" id="ONZQ02000009">
    <property type="protein sequence ID" value="SPO04123.1"/>
    <property type="molecule type" value="Genomic_DNA"/>
</dbReference>
<feature type="chain" id="PRO_5042264208" evidence="2">
    <location>
        <begin position="26"/>
        <end position="631"/>
    </location>
</feature>
<protein>
    <submittedName>
        <fullName evidence="5">Related to choline dehydrogenase</fullName>
    </submittedName>
</protein>
<dbReference type="InterPro" id="IPR036188">
    <property type="entry name" value="FAD/NAD-bd_sf"/>
</dbReference>
<organism evidence="5 6">
    <name type="scientific">Cephalotrichum gorgonifer</name>
    <dbReference type="NCBI Taxonomy" id="2041049"/>
    <lineage>
        <taxon>Eukaryota</taxon>
        <taxon>Fungi</taxon>
        <taxon>Dikarya</taxon>
        <taxon>Ascomycota</taxon>
        <taxon>Pezizomycotina</taxon>
        <taxon>Sordariomycetes</taxon>
        <taxon>Hypocreomycetidae</taxon>
        <taxon>Microascales</taxon>
        <taxon>Microascaceae</taxon>
        <taxon>Cephalotrichum</taxon>
    </lineage>
</organism>
<dbReference type="Gene3D" id="3.30.560.10">
    <property type="entry name" value="Glucose Oxidase, domain 3"/>
    <property type="match status" value="1"/>
</dbReference>
<evidence type="ECO:0000259" key="4">
    <source>
        <dbReference type="Pfam" id="PF05199"/>
    </source>
</evidence>
<reference evidence="5" key="1">
    <citation type="submission" date="2018-03" db="EMBL/GenBank/DDBJ databases">
        <authorList>
            <person name="Guldener U."/>
        </authorList>
    </citation>
    <scope>NUCLEOTIDE SEQUENCE</scope>
</reference>
<comment type="caution">
    <text evidence="5">The sequence shown here is derived from an EMBL/GenBank/DDBJ whole genome shotgun (WGS) entry which is preliminary data.</text>
</comment>
<dbReference type="SUPFAM" id="SSF51905">
    <property type="entry name" value="FAD/NAD(P)-binding domain"/>
    <property type="match status" value="1"/>
</dbReference>
<dbReference type="AlphaFoldDB" id="A0AAE8SWW3"/>